<evidence type="ECO:0000259" key="1">
    <source>
        <dbReference type="Pfam" id="PF07728"/>
    </source>
</evidence>
<name>A0ABS3LFI1_9ENTE</name>
<dbReference type="EMBL" id="JAFREM010000027">
    <property type="protein sequence ID" value="MBO1307815.1"/>
    <property type="molecule type" value="Genomic_DNA"/>
</dbReference>
<gene>
    <name evidence="2" type="ORF">JZO70_16695</name>
</gene>
<evidence type="ECO:0000313" key="3">
    <source>
        <dbReference type="Proteomes" id="UP000664601"/>
    </source>
</evidence>
<reference evidence="2 3" key="1">
    <citation type="submission" date="2021-03" db="EMBL/GenBank/DDBJ databases">
        <title>Enterococcal diversity collection.</title>
        <authorList>
            <person name="Gilmore M.S."/>
            <person name="Schwartzman J."/>
            <person name="Van Tyne D."/>
            <person name="Martin M."/>
            <person name="Earl A.M."/>
            <person name="Manson A.L."/>
            <person name="Straub T."/>
            <person name="Salamzade R."/>
            <person name="Saavedra J."/>
            <person name="Lebreton F."/>
            <person name="Prichula J."/>
            <person name="Schaufler K."/>
            <person name="Gaca A."/>
            <person name="Sgardioli B."/>
            <person name="Wagenaar J."/>
            <person name="Strong T."/>
        </authorList>
    </citation>
    <scope>NUCLEOTIDE SEQUENCE [LARGE SCALE GENOMIC DNA]</scope>
    <source>
        <strain evidence="2 3">669A</strain>
    </source>
</reference>
<keyword evidence="3" id="KW-1185">Reference proteome</keyword>
<comment type="caution">
    <text evidence="2">The sequence shown here is derived from an EMBL/GenBank/DDBJ whole genome shotgun (WGS) entry which is preliminary data.</text>
</comment>
<dbReference type="Gene3D" id="3.40.50.300">
    <property type="entry name" value="P-loop containing nucleotide triphosphate hydrolases"/>
    <property type="match status" value="1"/>
</dbReference>
<proteinExistence type="predicted"/>
<feature type="domain" description="ATPase dynein-related AAA" evidence="1">
    <location>
        <begin position="440"/>
        <end position="569"/>
    </location>
</feature>
<organism evidence="2 3">
    <name type="scientific">Candidatus Enterococcus moelleringii</name>
    <dbReference type="NCBI Taxonomy" id="2815325"/>
    <lineage>
        <taxon>Bacteria</taxon>
        <taxon>Bacillati</taxon>
        <taxon>Bacillota</taxon>
        <taxon>Bacilli</taxon>
        <taxon>Lactobacillales</taxon>
        <taxon>Enterococcaceae</taxon>
        <taxon>Enterococcus</taxon>
    </lineage>
</organism>
<dbReference type="Proteomes" id="UP000664601">
    <property type="component" value="Unassembled WGS sequence"/>
</dbReference>
<dbReference type="Pfam" id="PF07728">
    <property type="entry name" value="AAA_5"/>
    <property type="match status" value="1"/>
</dbReference>
<dbReference type="SUPFAM" id="SSF52540">
    <property type="entry name" value="P-loop containing nucleoside triphosphate hydrolases"/>
    <property type="match status" value="1"/>
</dbReference>
<dbReference type="RefSeq" id="WP_207674807.1">
    <property type="nucleotide sequence ID" value="NZ_JAFREM010000027.1"/>
</dbReference>
<sequence length="715" mass="82854">MKSVTIQELLTPYFPKDTDFKRVKIIHHVYDAWKKTGDENYIEFQKHQAKNVFKNIDYIVTTIGQAEGGSASVFKGVYSVQYSGEKDWTNPLTKIISTLHFYEMEEVTGFEKFKDKIVIDYPAPIGWNQFWEKGKIIIDGLDILEYRTERLTKIFKEFVEFSDWCYQENNGEYADKKAKSNKFIVGKFKRDDISPITVVGRHFGWSFNQPNAGKKLWAKGYINDGGKKIVYDRSEETSKKLKFEVFLGKDSDSENKNKTLKVIELGNESPTLEQITEIIKFFWEYVDMEKESLVGWNKILYGPPGTGKTYKIREIKQKLLGSSDNVREAALNYEPSSWKEAIYLAFIIKNEKTMTVKDIEKSDVIVQYANNQNSKKPYDTINTEISENATKESTGSKNLRKTDLFERVDRKYWQLTEKGRLEAEKIENKIKQLYLSKYDSFFSLVTFHQSYSYEDFIEGIVAETKDGHINYRVKDGIFKEFCNRAKDHPQQNYLFAIDEINRGNISKILGELITLIEPSKRLGAAEELTVTLPYSGETFGVPKNVFILGTMNTADRSIAMMDTALRRRFEFKEERPDPSIIGSKVGTIGGIDVAKLMEVMNSRIEFLYDRDHTLGHAFFLNISTIEELQSVFEKKIIPLLQEYFFEDYEKIRAVLNDEKGIYIERIDKLDDNLFGSKFKKLTNDYDNVRFVVNHGVQNDDFIEFAKSIVADGKSS</sequence>
<accession>A0ABS3LFI1</accession>
<dbReference type="InterPro" id="IPR052934">
    <property type="entry name" value="Methyl-DNA_Rec/Restrict_Enz"/>
</dbReference>
<dbReference type="InterPro" id="IPR011704">
    <property type="entry name" value="ATPase_dyneun-rel_AAA"/>
</dbReference>
<evidence type="ECO:0000313" key="2">
    <source>
        <dbReference type="EMBL" id="MBO1307815.1"/>
    </source>
</evidence>
<protein>
    <submittedName>
        <fullName evidence="2">AAA family ATPase</fullName>
    </submittedName>
</protein>
<dbReference type="PANTHER" id="PTHR37291">
    <property type="entry name" value="5-METHYLCYTOSINE-SPECIFIC RESTRICTION ENZYME B"/>
    <property type="match status" value="1"/>
</dbReference>
<dbReference type="PANTHER" id="PTHR37291:SF1">
    <property type="entry name" value="TYPE IV METHYL-DIRECTED RESTRICTION ENZYME ECOKMCRB SUBUNIT"/>
    <property type="match status" value="1"/>
</dbReference>
<dbReference type="InterPro" id="IPR027417">
    <property type="entry name" value="P-loop_NTPase"/>
</dbReference>